<dbReference type="Proteomes" id="UP000244722">
    <property type="component" value="Unassembled WGS sequence"/>
</dbReference>
<evidence type="ECO:0000313" key="4">
    <source>
        <dbReference type="Proteomes" id="UP000244722"/>
    </source>
</evidence>
<organism evidence="3 4">
    <name type="scientific">Tuber borchii</name>
    <name type="common">White truffle</name>
    <dbReference type="NCBI Taxonomy" id="42251"/>
    <lineage>
        <taxon>Eukaryota</taxon>
        <taxon>Fungi</taxon>
        <taxon>Dikarya</taxon>
        <taxon>Ascomycota</taxon>
        <taxon>Pezizomycotina</taxon>
        <taxon>Pezizomycetes</taxon>
        <taxon>Pezizales</taxon>
        <taxon>Tuberaceae</taxon>
        <taxon>Tuber</taxon>
    </lineage>
</organism>
<proteinExistence type="predicted"/>
<name>A0A2T6ZVZ8_TUBBO</name>
<gene>
    <name evidence="3" type="ORF">B9Z19DRAFT_1046377</name>
</gene>
<dbReference type="GO" id="GO:0000070">
    <property type="term" value="P:mitotic sister chromatid segregation"/>
    <property type="evidence" value="ECO:0007669"/>
    <property type="project" value="InterPro"/>
</dbReference>
<dbReference type="PANTHER" id="PTHR31749">
    <property type="entry name" value="KINETOCHORE-ASSOCIATED PROTEIN NSL1 HOMOLOG"/>
    <property type="match status" value="1"/>
</dbReference>
<keyword evidence="4" id="KW-1185">Reference proteome</keyword>
<keyword evidence="1" id="KW-0175">Coiled coil</keyword>
<accession>A0A2T6ZVZ8</accession>
<dbReference type="InterPro" id="IPR013950">
    <property type="entry name" value="Mis14/Nsl1"/>
</dbReference>
<comment type="caution">
    <text evidence="3">The sequence shown here is derived from an EMBL/GenBank/DDBJ whole genome shotgun (WGS) entry which is preliminary data.</text>
</comment>
<evidence type="ECO:0000256" key="1">
    <source>
        <dbReference type="SAM" id="Coils"/>
    </source>
</evidence>
<dbReference type="STRING" id="42251.A0A2T6ZVZ8"/>
<evidence type="ECO:0000313" key="3">
    <source>
        <dbReference type="EMBL" id="PUU79661.1"/>
    </source>
</evidence>
<dbReference type="GO" id="GO:0000444">
    <property type="term" value="C:MIS12/MIND type complex"/>
    <property type="evidence" value="ECO:0007669"/>
    <property type="project" value="TreeGrafter"/>
</dbReference>
<evidence type="ECO:0000256" key="2">
    <source>
        <dbReference type="SAM" id="MobiDB-lite"/>
    </source>
</evidence>
<feature type="region of interest" description="Disordered" evidence="2">
    <location>
        <begin position="169"/>
        <end position="192"/>
    </location>
</feature>
<evidence type="ECO:0008006" key="5">
    <source>
        <dbReference type="Google" id="ProtNLM"/>
    </source>
</evidence>
<feature type="coiled-coil region" evidence="1">
    <location>
        <begin position="119"/>
        <end position="169"/>
    </location>
</feature>
<dbReference type="EMBL" id="NESQ01000085">
    <property type="protein sequence ID" value="PUU79661.1"/>
    <property type="molecule type" value="Genomic_DNA"/>
</dbReference>
<dbReference type="OrthoDB" id="2135762at2759"/>
<sequence>MEPNRMRKIEVQSPEDIRFILENLSSAARAKIDHHLPPTTTTTTSDNNDELRKHVEDMVMEYVQKTITLSLPSISINGLDAPIDVRPFLHPSSSSSFSQTAGGGEGEFEAYDRKLHDRVSALYAELERETLRVAQLRREAPGRAKRAFEEALRREVEGDERILRELERKRGVSSREEGEGEGGGGQAGDLGVRELERGEEIARGYEEGVGILMGLQSVSILLVFY</sequence>
<dbReference type="PANTHER" id="PTHR31749:SF3">
    <property type="entry name" value="KINETOCHORE-ASSOCIATED PROTEIN NSL1 HOMOLOG"/>
    <property type="match status" value="1"/>
</dbReference>
<reference evidence="3 4" key="1">
    <citation type="submission" date="2017-04" db="EMBL/GenBank/DDBJ databases">
        <title>Draft genome sequence of Tuber borchii Vittad., a whitish edible truffle.</title>
        <authorList>
            <consortium name="DOE Joint Genome Institute"/>
            <person name="Murat C."/>
            <person name="Kuo A."/>
            <person name="Barry K.W."/>
            <person name="Clum A."/>
            <person name="Dockter R.B."/>
            <person name="Fauchery L."/>
            <person name="Iotti M."/>
            <person name="Kohler A."/>
            <person name="Labutti K."/>
            <person name="Lindquist E.A."/>
            <person name="Lipzen A."/>
            <person name="Ohm R.A."/>
            <person name="Wang M."/>
            <person name="Grigoriev I.V."/>
            <person name="Zambonelli A."/>
            <person name="Martin F.M."/>
        </authorList>
    </citation>
    <scope>NUCLEOTIDE SEQUENCE [LARGE SCALE GENOMIC DNA]</scope>
    <source>
        <strain evidence="3 4">Tbo3840</strain>
    </source>
</reference>
<protein>
    <recommendedName>
        <fullName evidence="5">Kinetochore protein Mis14 like-domain-containing protein</fullName>
    </recommendedName>
</protein>
<dbReference type="Pfam" id="PF08641">
    <property type="entry name" value="Mis14"/>
    <property type="match status" value="1"/>
</dbReference>
<dbReference type="AlphaFoldDB" id="A0A2T6ZVZ8"/>